<gene>
    <name evidence="10" type="ORF">BJ085DRAFT_22232</name>
</gene>
<accession>A0A4Q0A2D9</accession>
<dbReference type="FunFam" id="3.20.20.220:FF:000002">
    <property type="entry name" value="Methylenetetrahydrofolate reductase"/>
    <property type="match status" value="1"/>
</dbReference>
<dbReference type="AlphaFoldDB" id="A0A4Q0A2D9"/>
<dbReference type="PANTHER" id="PTHR45754">
    <property type="entry name" value="METHYLENETETRAHYDROFOLATE REDUCTASE"/>
    <property type="match status" value="1"/>
</dbReference>
<dbReference type="GO" id="GO:0035999">
    <property type="term" value="P:tetrahydrofolate interconversion"/>
    <property type="evidence" value="ECO:0007669"/>
    <property type="project" value="UniProtKB-UniPathway"/>
</dbReference>
<dbReference type="PANTHER" id="PTHR45754:SF1">
    <property type="entry name" value="METHYLENETETRAHYDROFOLATE REDUCTASE 1"/>
    <property type="match status" value="1"/>
</dbReference>
<dbReference type="Pfam" id="PF02219">
    <property type="entry name" value="MTHFR"/>
    <property type="match status" value="1"/>
</dbReference>
<evidence type="ECO:0000256" key="3">
    <source>
        <dbReference type="ARBA" id="ARBA00006743"/>
    </source>
</evidence>
<dbReference type="GO" id="GO:0004489">
    <property type="term" value="F:methylenetetrahydrofolate reductase [NAD(P)H] activity"/>
    <property type="evidence" value="ECO:0007669"/>
    <property type="project" value="InterPro"/>
</dbReference>
<evidence type="ECO:0000256" key="2">
    <source>
        <dbReference type="ARBA" id="ARBA00004777"/>
    </source>
</evidence>
<comment type="pathway">
    <text evidence="2 8">One-carbon metabolism; tetrahydrofolate interconversion.</text>
</comment>
<organism evidence="10 11">
    <name type="scientific">Dimargaris cristalligena</name>
    <dbReference type="NCBI Taxonomy" id="215637"/>
    <lineage>
        <taxon>Eukaryota</taxon>
        <taxon>Fungi</taxon>
        <taxon>Fungi incertae sedis</taxon>
        <taxon>Zoopagomycota</taxon>
        <taxon>Kickxellomycotina</taxon>
        <taxon>Dimargaritomycetes</taxon>
        <taxon>Dimargaritales</taxon>
        <taxon>Dimargaritaceae</taxon>
        <taxon>Dimargaris</taxon>
    </lineage>
</organism>
<dbReference type="EMBL" id="ML002216">
    <property type="protein sequence ID" value="RKP40273.1"/>
    <property type="molecule type" value="Genomic_DNA"/>
</dbReference>
<evidence type="ECO:0000256" key="4">
    <source>
        <dbReference type="ARBA" id="ARBA00022630"/>
    </source>
</evidence>
<dbReference type="CDD" id="cd00537">
    <property type="entry name" value="MTHFR"/>
    <property type="match status" value="1"/>
</dbReference>
<dbReference type="InterPro" id="IPR003171">
    <property type="entry name" value="Mehydrof_redctse-like"/>
</dbReference>
<name>A0A4Q0A2D9_9FUNG</name>
<evidence type="ECO:0000256" key="7">
    <source>
        <dbReference type="ARBA" id="ARBA00023002"/>
    </source>
</evidence>
<protein>
    <submittedName>
        <fullName evidence="10">MTHFR-domain-containing protein</fullName>
    </submittedName>
</protein>
<dbReference type="Gene3D" id="3.20.20.220">
    <property type="match status" value="1"/>
</dbReference>
<evidence type="ECO:0000256" key="5">
    <source>
        <dbReference type="ARBA" id="ARBA00022827"/>
    </source>
</evidence>
<dbReference type="GO" id="GO:0005829">
    <property type="term" value="C:cytosol"/>
    <property type="evidence" value="ECO:0007669"/>
    <property type="project" value="TreeGrafter"/>
</dbReference>
<dbReference type="GO" id="GO:0009086">
    <property type="term" value="P:methionine biosynthetic process"/>
    <property type="evidence" value="ECO:0007669"/>
    <property type="project" value="TreeGrafter"/>
</dbReference>
<evidence type="ECO:0000256" key="6">
    <source>
        <dbReference type="ARBA" id="ARBA00022857"/>
    </source>
</evidence>
<evidence type="ECO:0000313" key="10">
    <source>
        <dbReference type="EMBL" id="RKP40273.1"/>
    </source>
</evidence>
<evidence type="ECO:0000313" key="11">
    <source>
        <dbReference type="Proteomes" id="UP000268162"/>
    </source>
</evidence>
<sequence length="640" mass="69734">MKQAPQTGGSEFAFSFEFFPPKTDQGLANLSARVTRMASLRPTFVGVTWGAGGSTAERSLELCQLIQDIQGVDVLMHLTCTNMDRTALDQALAAAKTIGIRNILALRGDAPRSTIPTQEDGSASSADLVGPLVHAVDLVKYIRQTYGDYFCIGVAAYPEGHPDASMTLANASPLSHSFGDGATVSPSEVELQYLKEKVDAGADFIITQMFFDAQRFIDWYRASRSKDISVPIIPNILPIQQYQSFRRIAQLCQVHVPASVLSDLAPIQLDDSAVKAYGEQLALNLIRTLHRELRLDHFHMTTLNLESSVSRIIAELRGVTPTGLNGPTNRVISASRARALVTSDARIQLVTGEGRPAASNDSALVGEMINMPVSSRNQGKDSVGIVTTWDEFPNGRWGDSSSPAYGEYSAYGGSVLPITGRQATSWWGRPTQLADLTSLFARFMQGPPEPSAAATAHTSAIQRGLLQLITERSILTIASQPPVDGQPSADPAVGWGPPGGLVYQKPFVEFFISATDYRTLQQTQFQNDPWITFLAGNKRGEFESSGDDGNANMANAVTWGIFPGREVVQASMVDRDGFLAWKDEAFQIWDEWAKLSPPGSATERFLRATSEDIWLVNVVYNDFRAPISRMFESVFGLQLA</sequence>
<evidence type="ECO:0000256" key="1">
    <source>
        <dbReference type="ARBA" id="ARBA00001974"/>
    </source>
</evidence>
<dbReference type="STRING" id="215637.A0A4Q0A2D9"/>
<dbReference type="SUPFAM" id="SSF51730">
    <property type="entry name" value="FAD-linked oxidoreductase"/>
    <property type="match status" value="1"/>
</dbReference>
<dbReference type="InterPro" id="IPR053806">
    <property type="entry name" value="MTHFR_C"/>
</dbReference>
<dbReference type="Pfam" id="PF21895">
    <property type="entry name" value="MTHFR_C"/>
    <property type="match status" value="1"/>
</dbReference>
<evidence type="ECO:0000256" key="8">
    <source>
        <dbReference type="RuleBase" id="RU004254"/>
    </source>
</evidence>
<keyword evidence="11" id="KW-1185">Reference proteome</keyword>
<dbReference type="InterPro" id="IPR029041">
    <property type="entry name" value="FAD-linked_oxidoreductase-like"/>
</dbReference>
<dbReference type="UniPathway" id="UPA00193"/>
<keyword evidence="6" id="KW-0521">NADP</keyword>
<evidence type="ECO:0000259" key="9">
    <source>
        <dbReference type="Pfam" id="PF21895"/>
    </source>
</evidence>
<reference evidence="11" key="1">
    <citation type="journal article" date="2018" name="Nat. Microbiol.">
        <title>Leveraging single-cell genomics to expand the fungal tree of life.</title>
        <authorList>
            <person name="Ahrendt S.R."/>
            <person name="Quandt C.A."/>
            <person name="Ciobanu D."/>
            <person name="Clum A."/>
            <person name="Salamov A."/>
            <person name="Andreopoulos B."/>
            <person name="Cheng J.F."/>
            <person name="Woyke T."/>
            <person name="Pelin A."/>
            <person name="Henrissat B."/>
            <person name="Reynolds N.K."/>
            <person name="Benny G.L."/>
            <person name="Smith M.E."/>
            <person name="James T.Y."/>
            <person name="Grigoriev I.V."/>
        </authorList>
    </citation>
    <scope>NUCLEOTIDE SEQUENCE [LARGE SCALE GENOMIC DNA]</scope>
    <source>
        <strain evidence="11">RSA 468</strain>
    </source>
</reference>
<keyword evidence="4" id="KW-0285">Flavoprotein</keyword>
<feature type="domain" description="MTHFR SAM-binding regulatory" evidence="9">
    <location>
        <begin position="383"/>
        <end position="624"/>
    </location>
</feature>
<comment type="cofactor">
    <cofactor evidence="1">
        <name>FAD</name>
        <dbReference type="ChEBI" id="CHEBI:57692"/>
    </cofactor>
</comment>
<dbReference type="InterPro" id="IPR004621">
    <property type="entry name" value="Fadh2_euk"/>
</dbReference>
<keyword evidence="7" id="KW-0560">Oxidoreductase</keyword>
<proteinExistence type="inferred from homology"/>
<keyword evidence="5" id="KW-0274">FAD</keyword>
<comment type="similarity">
    <text evidence="3">Belongs to the methylenetetrahydrofolate reductase family.</text>
</comment>
<dbReference type="Proteomes" id="UP000268162">
    <property type="component" value="Unassembled WGS sequence"/>
</dbReference>
<dbReference type="NCBIfam" id="TIGR00677">
    <property type="entry name" value="fadh2_euk"/>
    <property type="match status" value="1"/>
</dbReference>
<dbReference type="GO" id="GO:0071949">
    <property type="term" value="F:FAD binding"/>
    <property type="evidence" value="ECO:0007669"/>
    <property type="project" value="TreeGrafter"/>
</dbReference>